<dbReference type="AlphaFoldDB" id="A0A2V0QEU0"/>
<keyword evidence="1" id="KW-0645">Protease</keyword>
<reference evidence="1 2" key="1">
    <citation type="submission" date="2018-04" db="EMBL/GenBank/DDBJ databases">
        <title>Draft genome sequence of Pseudomonas syringae pv. actinidiae biovar 1 strains isolated from kiwifruit in Kagawa prefecture.</title>
        <authorList>
            <person name="Tabuchi M."/>
            <person name="Saito M."/>
            <person name="Fujiwara S."/>
            <person name="Sasa N."/>
            <person name="Akimitsu K."/>
            <person name="Gomi K."/>
            <person name="Konishi-Sugita S."/>
            <person name="Hamano K."/>
            <person name="Kataoka I."/>
        </authorList>
    </citation>
    <scope>NUCLEOTIDE SEQUENCE [LARGE SCALE GENOMIC DNA]</scope>
    <source>
        <strain evidence="1 2">MAFF212206</strain>
    </source>
</reference>
<comment type="caution">
    <text evidence="1">The sequence shown here is derived from an EMBL/GenBank/DDBJ whole genome shotgun (WGS) entry which is preliminary data.</text>
</comment>
<name>A0A2V0QEU0_PSESF</name>
<dbReference type="Proteomes" id="UP000247480">
    <property type="component" value="Unassembled WGS sequence"/>
</dbReference>
<dbReference type="GO" id="GO:0008233">
    <property type="term" value="F:peptidase activity"/>
    <property type="evidence" value="ECO:0007669"/>
    <property type="project" value="UniProtKB-KW"/>
</dbReference>
<dbReference type="GO" id="GO:0006508">
    <property type="term" value="P:proteolysis"/>
    <property type="evidence" value="ECO:0007669"/>
    <property type="project" value="UniProtKB-KW"/>
</dbReference>
<dbReference type="EMBL" id="BGJZ01000244">
    <property type="protein sequence ID" value="GBH11549.1"/>
    <property type="molecule type" value="Genomic_DNA"/>
</dbReference>
<sequence>MIGVRSSAHLLGPAEPVKLMALIKPLEVELRIPQQNNKFTALVRRHGKSILELRILHWQPMRQCPARYCRQSDSPCSFTEFNPPRCVTSLRLYAAAQSRKRLKS</sequence>
<keyword evidence="1" id="KW-0378">Hydrolase</keyword>
<gene>
    <name evidence="1" type="ORF">KPSA1_04990</name>
</gene>
<proteinExistence type="predicted"/>
<accession>A0A2V0QEU0</accession>
<evidence type="ECO:0000313" key="1">
    <source>
        <dbReference type="EMBL" id="GBH11549.1"/>
    </source>
</evidence>
<organism evidence="1 2">
    <name type="scientific">Pseudomonas syringae pv. actinidiae</name>
    <dbReference type="NCBI Taxonomy" id="103796"/>
    <lineage>
        <taxon>Bacteria</taxon>
        <taxon>Pseudomonadati</taxon>
        <taxon>Pseudomonadota</taxon>
        <taxon>Gammaproteobacteria</taxon>
        <taxon>Pseudomonadales</taxon>
        <taxon>Pseudomonadaceae</taxon>
        <taxon>Pseudomonas</taxon>
        <taxon>Pseudomonas syringae</taxon>
    </lineage>
</organism>
<evidence type="ECO:0000313" key="2">
    <source>
        <dbReference type="Proteomes" id="UP000247480"/>
    </source>
</evidence>
<protein>
    <submittedName>
        <fullName evidence="1">Membrane-associated protease RseP</fullName>
    </submittedName>
</protein>